<dbReference type="GO" id="GO:0051793">
    <property type="term" value="P:medium-chain fatty acid catabolic process"/>
    <property type="evidence" value="ECO:0007669"/>
    <property type="project" value="TreeGrafter"/>
</dbReference>
<feature type="domain" description="AB hydrolase-1" evidence="5">
    <location>
        <begin position="154"/>
        <end position="401"/>
    </location>
</feature>
<dbReference type="ESTHER" id="debha-q6bi97">
    <property type="family name" value="abh_upf0017"/>
</dbReference>
<keyword evidence="7" id="KW-1185">Reference proteome</keyword>
<dbReference type="SUPFAM" id="SSF53474">
    <property type="entry name" value="alpha/beta-Hydrolases"/>
    <property type="match status" value="1"/>
</dbReference>
<evidence type="ECO:0000313" key="7">
    <source>
        <dbReference type="Proteomes" id="UP000000599"/>
    </source>
</evidence>
<feature type="active site" description="Charge relay system" evidence="4">
    <location>
        <position position="369"/>
    </location>
</feature>
<evidence type="ECO:0000256" key="2">
    <source>
        <dbReference type="ARBA" id="ARBA00022487"/>
    </source>
</evidence>
<dbReference type="KEGG" id="dha:DEHA2G12430g"/>
<dbReference type="InterPro" id="IPR029058">
    <property type="entry name" value="AB_hydrolase_fold"/>
</dbReference>
<evidence type="ECO:0000256" key="4">
    <source>
        <dbReference type="PIRSR" id="PIRSR005211-1"/>
    </source>
</evidence>
<dbReference type="HOGENOM" id="CLU_032487_1_0_1"/>
<dbReference type="PROSITE" id="PS01133">
    <property type="entry name" value="UPF0017"/>
    <property type="match status" value="1"/>
</dbReference>
<keyword evidence="2" id="KW-0719">Serine esterase</keyword>
<dbReference type="OrthoDB" id="5954035at2759"/>
<dbReference type="GO" id="GO:0008126">
    <property type="term" value="F:acetylesterase activity"/>
    <property type="evidence" value="ECO:0007669"/>
    <property type="project" value="TreeGrafter"/>
</dbReference>
<dbReference type="FunCoup" id="Q6BI97">
    <property type="interactions" value="383"/>
</dbReference>
<dbReference type="PANTHER" id="PTHR10794:SF44">
    <property type="entry name" value="MEDIUM-CHAIN FATTY ACID ETHYL ESTER SYNTHASE_ESTERASE 1-RELATED"/>
    <property type="match status" value="1"/>
</dbReference>
<comment type="similarity">
    <text evidence="1">Belongs to the AB hydrolase superfamily. AB hydrolase 4 family.</text>
</comment>
<dbReference type="InterPro" id="IPR000952">
    <property type="entry name" value="AB_hydrolase_4_CS"/>
</dbReference>
<evidence type="ECO:0000313" key="6">
    <source>
        <dbReference type="EMBL" id="CAG90560.2"/>
    </source>
</evidence>
<dbReference type="STRING" id="284592.Q6BI97"/>
<dbReference type="GeneID" id="2904985"/>
<sequence>MVFPWGFRSNVKIHQSNSDKSIDLPLRNGEKTIKYADFIKDELPIIDEKEKLWLNPLLFNGLLQTLYYSSANLSHKFQVYYGREIFTYEDGGVCSIDHVIPQPENTEEFKALHDKTLPEGWPKLHPRSRYFSNEELEQVNSPSEGSQSTKPICVVLHGLAGGSHEPLIRNLAEYLSTGKNENKWDTLVINSRGCCRTKITNGKLFTALSTGDIHEVLVELKKRNPNRPIYTVGFSFGAAILANYLAEIKDDTMITAACLVGCPWDLIDSAYHIEKSWSGSYLFNPALTSFLNKLVKNNFTELNHHNPELFNEENLKRGMKQTKTWQFDSVYTCHTIGYSNPFEYYRDASPVNRISKIHTPTLILNSTDDPAVGVRLPWMEVENNPHLCMVETDLGGHLGYVQSSGKFWCVQLVEEFFAKFDELIAS</sequence>
<gene>
    <name evidence="6" type="ordered locus">DEHA2G12430g</name>
</gene>
<organism evidence="6 7">
    <name type="scientific">Debaryomyces hansenii (strain ATCC 36239 / CBS 767 / BCRC 21394 / JCM 1990 / NBRC 0083 / IGC 2968)</name>
    <name type="common">Yeast</name>
    <name type="synonym">Torulaspora hansenii</name>
    <dbReference type="NCBI Taxonomy" id="284592"/>
    <lineage>
        <taxon>Eukaryota</taxon>
        <taxon>Fungi</taxon>
        <taxon>Dikarya</taxon>
        <taxon>Ascomycota</taxon>
        <taxon>Saccharomycotina</taxon>
        <taxon>Pichiomycetes</taxon>
        <taxon>Debaryomycetaceae</taxon>
        <taxon>Debaryomyces</taxon>
    </lineage>
</organism>
<dbReference type="PIRSF" id="PIRSF005211">
    <property type="entry name" value="Ab_hydro_YheT"/>
    <property type="match status" value="1"/>
</dbReference>
<dbReference type="GO" id="GO:0047372">
    <property type="term" value="F:monoacylglycerol lipase activity"/>
    <property type="evidence" value="ECO:0007669"/>
    <property type="project" value="TreeGrafter"/>
</dbReference>
<reference evidence="6 7" key="1">
    <citation type="journal article" date="2004" name="Nature">
        <title>Genome evolution in yeasts.</title>
        <authorList>
            <consortium name="Genolevures"/>
            <person name="Dujon B."/>
            <person name="Sherman D."/>
            <person name="Fischer G."/>
            <person name="Durrens P."/>
            <person name="Casaregola S."/>
            <person name="Lafontaine I."/>
            <person name="de Montigny J."/>
            <person name="Marck C."/>
            <person name="Neuveglise C."/>
            <person name="Talla E."/>
            <person name="Goffard N."/>
            <person name="Frangeul L."/>
            <person name="Aigle M."/>
            <person name="Anthouard V."/>
            <person name="Babour A."/>
            <person name="Barbe V."/>
            <person name="Barnay S."/>
            <person name="Blanchin S."/>
            <person name="Beckerich J.M."/>
            <person name="Beyne E."/>
            <person name="Bleykasten C."/>
            <person name="Boisrame A."/>
            <person name="Boyer J."/>
            <person name="Cattolico L."/>
            <person name="Confanioleri F."/>
            <person name="de Daruvar A."/>
            <person name="Despons L."/>
            <person name="Fabre E."/>
            <person name="Fairhead C."/>
            <person name="Ferry-Dumazet H."/>
            <person name="Groppi A."/>
            <person name="Hantraye F."/>
            <person name="Hennequin C."/>
            <person name="Jauniaux N."/>
            <person name="Joyet P."/>
            <person name="Kachouri R."/>
            <person name="Kerrest A."/>
            <person name="Koszul R."/>
            <person name="Lemaire M."/>
            <person name="Lesur I."/>
            <person name="Ma L."/>
            <person name="Muller H."/>
            <person name="Nicaud J.M."/>
            <person name="Nikolski M."/>
            <person name="Oztas S."/>
            <person name="Ozier-Kalogeropoulos O."/>
            <person name="Pellenz S."/>
            <person name="Potier S."/>
            <person name="Richard G.F."/>
            <person name="Straub M.L."/>
            <person name="Suleau A."/>
            <person name="Swennene D."/>
            <person name="Tekaia F."/>
            <person name="Wesolowski-Louvel M."/>
            <person name="Westhof E."/>
            <person name="Wirth B."/>
            <person name="Zeniou-Meyer M."/>
            <person name="Zivanovic I."/>
            <person name="Bolotin-Fukuhara M."/>
            <person name="Thierry A."/>
            <person name="Bouchier C."/>
            <person name="Caudron B."/>
            <person name="Scarpelli C."/>
            <person name="Gaillardin C."/>
            <person name="Weissenbach J."/>
            <person name="Wincker P."/>
            <person name="Souciet J.L."/>
        </authorList>
    </citation>
    <scope>NUCLEOTIDE SEQUENCE [LARGE SCALE GENOMIC DNA]</scope>
    <source>
        <strain evidence="7">ATCC 36239 / CBS 767 / BCRC 21394 / JCM 1990 / NBRC 0083 / IGC 2968</strain>
    </source>
</reference>
<dbReference type="Gene3D" id="3.40.50.1820">
    <property type="entry name" value="alpha/beta hydrolase"/>
    <property type="match status" value="1"/>
</dbReference>
<dbReference type="VEuPathDB" id="FungiDB:DEHA2G12430g"/>
<dbReference type="eggNOG" id="KOG1838">
    <property type="taxonomic scope" value="Eukaryota"/>
</dbReference>
<feature type="active site" description="Charge relay system" evidence="4">
    <location>
        <position position="397"/>
    </location>
</feature>
<accession>Q6BI97</accession>
<dbReference type="InterPro" id="IPR012020">
    <property type="entry name" value="ABHD4"/>
</dbReference>
<dbReference type="OMA" id="GCCRTKI"/>
<protein>
    <submittedName>
        <fullName evidence="6">DEHA2G12430p</fullName>
    </submittedName>
</protein>
<dbReference type="RefSeq" id="XP_462074.2">
    <property type="nucleotide sequence ID" value="XM_462074.1"/>
</dbReference>
<dbReference type="InterPro" id="IPR050960">
    <property type="entry name" value="AB_hydrolase_4_sf"/>
</dbReference>
<dbReference type="GO" id="GO:0051792">
    <property type="term" value="P:medium-chain fatty acid biosynthetic process"/>
    <property type="evidence" value="ECO:0007669"/>
    <property type="project" value="TreeGrafter"/>
</dbReference>
<dbReference type="InParanoid" id="Q6BI97"/>
<dbReference type="Proteomes" id="UP000000599">
    <property type="component" value="Chromosome G"/>
</dbReference>
<feature type="active site" description="Charge relay system" evidence="4">
    <location>
        <position position="235"/>
    </location>
</feature>
<keyword evidence="3" id="KW-0378">Hydrolase</keyword>
<dbReference type="AlphaFoldDB" id="Q6BI97"/>
<dbReference type="Pfam" id="PF00561">
    <property type="entry name" value="Abhydrolase_1"/>
    <property type="match status" value="1"/>
</dbReference>
<name>Q6BI97_DEBHA</name>
<dbReference type="PANTHER" id="PTHR10794">
    <property type="entry name" value="ABHYDROLASE DOMAIN-CONTAINING PROTEIN"/>
    <property type="match status" value="1"/>
</dbReference>
<dbReference type="InterPro" id="IPR000073">
    <property type="entry name" value="AB_hydrolase_1"/>
</dbReference>
<evidence type="ECO:0000256" key="1">
    <source>
        <dbReference type="ARBA" id="ARBA00010884"/>
    </source>
</evidence>
<proteinExistence type="inferred from homology"/>
<dbReference type="EMBL" id="CR382139">
    <property type="protein sequence ID" value="CAG90560.2"/>
    <property type="molecule type" value="Genomic_DNA"/>
</dbReference>
<evidence type="ECO:0000256" key="3">
    <source>
        <dbReference type="ARBA" id="ARBA00022801"/>
    </source>
</evidence>
<evidence type="ECO:0000259" key="5">
    <source>
        <dbReference type="Pfam" id="PF00561"/>
    </source>
</evidence>